<name>A0A1Q8C6A3_9PSEU</name>
<dbReference type="Pfam" id="PF11716">
    <property type="entry name" value="MDMPI_N"/>
    <property type="match status" value="1"/>
</dbReference>
<dbReference type="InterPro" id="IPR034660">
    <property type="entry name" value="DinB/YfiT-like"/>
</dbReference>
<feature type="compositionally biased region" description="Basic and acidic residues" evidence="1">
    <location>
        <begin position="23"/>
        <end position="33"/>
    </location>
</feature>
<evidence type="ECO:0000256" key="1">
    <source>
        <dbReference type="SAM" id="MobiDB-lite"/>
    </source>
</evidence>
<proteinExistence type="predicted"/>
<comment type="caution">
    <text evidence="4">The sequence shown here is derived from an EMBL/GenBank/DDBJ whole genome shotgun (WGS) entry which is preliminary data.</text>
</comment>
<feature type="domain" description="Mycothiol-dependent maleylpyruvate isomerase metal-binding" evidence="3">
    <location>
        <begin position="40"/>
        <end position="175"/>
    </location>
</feature>
<evidence type="ECO:0000259" key="2">
    <source>
        <dbReference type="Pfam" id="PF07398"/>
    </source>
</evidence>
<dbReference type="OrthoDB" id="5118203at2"/>
<feature type="domain" description="MDMPI C-terminal" evidence="2">
    <location>
        <begin position="183"/>
        <end position="264"/>
    </location>
</feature>
<feature type="region of interest" description="Disordered" evidence="1">
    <location>
        <begin position="1"/>
        <end position="33"/>
    </location>
</feature>
<organism evidence="4 5">
    <name type="scientific">Actinophytocola xanthii</name>
    <dbReference type="NCBI Taxonomy" id="1912961"/>
    <lineage>
        <taxon>Bacteria</taxon>
        <taxon>Bacillati</taxon>
        <taxon>Actinomycetota</taxon>
        <taxon>Actinomycetes</taxon>
        <taxon>Pseudonocardiales</taxon>
        <taxon>Pseudonocardiaceae</taxon>
    </lineage>
</organism>
<dbReference type="SUPFAM" id="SSF109854">
    <property type="entry name" value="DinB/YfiT-like putative metalloenzymes"/>
    <property type="match status" value="1"/>
</dbReference>
<reference evidence="4 5" key="1">
    <citation type="submission" date="2016-12" db="EMBL/GenBank/DDBJ databases">
        <title>The draft genome sequence of Actinophytocola sp. 11-183.</title>
        <authorList>
            <person name="Wang W."/>
            <person name="Yuan L."/>
        </authorList>
    </citation>
    <scope>NUCLEOTIDE SEQUENCE [LARGE SCALE GENOMIC DNA]</scope>
    <source>
        <strain evidence="4 5">11-183</strain>
    </source>
</reference>
<sequence>MTGSSISNEAIVAHGGVPAQRGASDRSAGDRARRCLPKVRSATEMLVRLVGELDDRGMRGPSLLPGWTRGHVVSHLARNADGLVNLLTWARTGIEHPMYPSNADRDADIQEGSKRMARVLYEDLRAACDRLAVAAERLTDSQWEAVVTGRIPTPFPAAEIPAMRLFELWVHMVDLDAGFTFADIPAAELEAALDAAVSRQSNRPDGLSLHLRVTLPDGEERTWEVTADDDEVHEVAGPATAVLAWLTGRDDGAELSGDVPVLPPLA</sequence>
<dbReference type="InterPro" id="IPR036527">
    <property type="entry name" value="SCP2_sterol-bd_dom_sf"/>
</dbReference>
<dbReference type="GO" id="GO:0046872">
    <property type="term" value="F:metal ion binding"/>
    <property type="evidence" value="ECO:0007669"/>
    <property type="project" value="InterPro"/>
</dbReference>
<dbReference type="InterPro" id="IPR017517">
    <property type="entry name" value="Maleyloyr_isom"/>
</dbReference>
<evidence type="ECO:0000313" key="5">
    <source>
        <dbReference type="Proteomes" id="UP000185596"/>
    </source>
</evidence>
<accession>A0A1Q8C6A3</accession>
<evidence type="ECO:0008006" key="6">
    <source>
        <dbReference type="Google" id="ProtNLM"/>
    </source>
</evidence>
<dbReference type="STRING" id="1912961.BU204_32575"/>
<dbReference type="InterPro" id="IPR024344">
    <property type="entry name" value="MDMPI_metal-binding"/>
</dbReference>
<dbReference type="InterPro" id="IPR010872">
    <property type="entry name" value="MDMPI_C-term_domain"/>
</dbReference>
<keyword evidence="5" id="KW-1185">Reference proteome</keyword>
<gene>
    <name evidence="4" type="ORF">BU204_32575</name>
</gene>
<dbReference type="EMBL" id="MSIE01000082">
    <property type="protein sequence ID" value="OLF09881.1"/>
    <property type="molecule type" value="Genomic_DNA"/>
</dbReference>
<dbReference type="NCBIfam" id="TIGR03083">
    <property type="entry name" value="maleylpyruvate isomerase family mycothiol-dependent enzyme"/>
    <property type="match status" value="1"/>
</dbReference>
<dbReference type="Gene3D" id="1.20.120.450">
    <property type="entry name" value="dinb family like domain"/>
    <property type="match status" value="1"/>
</dbReference>
<dbReference type="SUPFAM" id="SSF55718">
    <property type="entry name" value="SCP-like"/>
    <property type="match status" value="1"/>
</dbReference>
<dbReference type="Pfam" id="PF07398">
    <property type="entry name" value="MDMPI_C"/>
    <property type="match status" value="1"/>
</dbReference>
<dbReference type="RefSeq" id="WP_075129646.1">
    <property type="nucleotide sequence ID" value="NZ_MSIE01000082.1"/>
</dbReference>
<evidence type="ECO:0000313" key="4">
    <source>
        <dbReference type="EMBL" id="OLF09881.1"/>
    </source>
</evidence>
<dbReference type="AlphaFoldDB" id="A0A1Q8C6A3"/>
<dbReference type="Gene3D" id="3.30.1050.20">
    <property type="match status" value="1"/>
</dbReference>
<evidence type="ECO:0000259" key="3">
    <source>
        <dbReference type="Pfam" id="PF11716"/>
    </source>
</evidence>
<protein>
    <recommendedName>
        <fullName evidence="6">Maleylpyruvate isomerase</fullName>
    </recommendedName>
</protein>
<dbReference type="Proteomes" id="UP000185596">
    <property type="component" value="Unassembled WGS sequence"/>
</dbReference>